<keyword evidence="7" id="KW-1185">Reference proteome</keyword>
<dbReference type="Proteomes" id="UP000547614">
    <property type="component" value="Unassembled WGS sequence"/>
</dbReference>
<comment type="cofactor">
    <cofactor evidence="1">
        <name>Mg(2+)</name>
        <dbReference type="ChEBI" id="CHEBI:18420"/>
    </cofactor>
</comment>
<name>A0A839V8T9_9GAMM</name>
<dbReference type="SUPFAM" id="SSF56784">
    <property type="entry name" value="HAD-like"/>
    <property type="match status" value="1"/>
</dbReference>
<protein>
    <recommendedName>
        <fullName evidence="5">Haloacid dehalogenase-like hydrolase domain-containing protein 2</fullName>
    </recommendedName>
</protein>
<dbReference type="GO" id="GO:0016791">
    <property type="term" value="F:phosphatase activity"/>
    <property type="evidence" value="ECO:0007669"/>
    <property type="project" value="InterPro"/>
</dbReference>
<evidence type="ECO:0000256" key="2">
    <source>
        <dbReference type="ARBA" id="ARBA00007958"/>
    </source>
</evidence>
<dbReference type="PANTHER" id="PTHR19288:SF46">
    <property type="entry name" value="HALOACID DEHALOGENASE-LIKE HYDROLASE DOMAIN-CONTAINING PROTEIN 2"/>
    <property type="match status" value="1"/>
</dbReference>
<evidence type="ECO:0000313" key="7">
    <source>
        <dbReference type="Proteomes" id="UP000547614"/>
    </source>
</evidence>
<dbReference type="InterPro" id="IPR006357">
    <property type="entry name" value="HAD-SF_hydro_IIA"/>
</dbReference>
<dbReference type="AlphaFoldDB" id="A0A839V8T9"/>
<dbReference type="Gene3D" id="3.40.50.1000">
    <property type="entry name" value="HAD superfamily/HAD-like"/>
    <property type="match status" value="2"/>
</dbReference>
<accession>A0A839V8T9</accession>
<evidence type="ECO:0000256" key="1">
    <source>
        <dbReference type="ARBA" id="ARBA00001946"/>
    </source>
</evidence>
<dbReference type="Pfam" id="PF13242">
    <property type="entry name" value="Hydrolase_like"/>
    <property type="match status" value="1"/>
</dbReference>
<dbReference type="InterPro" id="IPR006355">
    <property type="entry name" value="LHPP/HDHD2"/>
</dbReference>
<dbReference type="GO" id="GO:0046872">
    <property type="term" value="F:metal ion binding"/>
    <property type="evidence" value="ECO:0007669"/>
    <property type="project" value="UniProtKB-KW"/>
</dbReference>
<reference evidence="6 7" key="1">
    <citation type="submission" date="2020-08" db="EMBL/GenBank/DDBJ databases">
        <title>Genomic Encyclopedia of Type Strains, Phase III (KMG-III): the genomes of soil and plant-associated and newly described type strains.</title>
        <authorList>
            <person name="Whitman W."/>
        </authorList>
    </citation>
    <scope>NUCLEOTIDE SEQUENCE [LARGE SCALE GENOMIC DNA]</scope>
    <source>
        <strain evidence="6 7">CECT 7282</strain>
    </source>
</reference>
<evidence type="ECO:0000313" key="6">
    <source>
        <dbReference type="EMBL" id="MBB3190305.1"/>
    </source>
</evidence>
<evidence type="ECO:0000256" key="5">
    <source>
        <dbReference type="ARBA" id="ARBA00039666"/>
    </source>
</evidence>
<dbReference type="NCBIfam" id="TIGR01458">
    <property type="entry name" value="HAD-SF-IIA-hyp3"/>
    <property type="match status" value="1"/>
</dbReference>
<keyword evidence="3" id="KW-0479">Metal-binding</keyword>
<dbReference type="InterPro" id="IPR036412">
    <property type="entry name" value="HAD-like_sf"/>
</dbReference>
<gene>
    <name evidence="6" type="ORF">FHR94_001538</name>
</gene>
<proteinExistence type="inferred from homology"/>
<organism evidence="6 7">
    <name type="scientific">Halomonas cerina</name>
    <dbReference type="NCBI Taxonomy" id="447424"/>
    <lineage>
        <taxon>Bacteria</taxon>
        <taxon>Pseudomonadati</taxon>
        <taxon>Pseudomonadota</taxon>
        <taxon>Gammaproteobacteria</taxon>
        <taxon>Oceanospirillales</taxon>
        <taxon>Halomonadaceae</taxon>
        <taxon>Halomonas</taxon>
    </lineage>
</organism>
<dbReference type="PANTHER" id="PTHR19288">
    <property type="entry name" value="4-NITROPHENYLPHOSPHATASE-RELATED"/>
    <property type="match status" value="1"/>
</dbReference>
<keyword evidence="6" id="KW-0378">Hydrolase</keyword>
<dbReference type="InterPro" id="IPR023214">
    <property type="entry name" value="HAD_sf"/>
</dbReference>
<dbReference type="GO" id="GO:0005737">
    <property type="term" value="C:cytoplasm"/>
    <property type="evidence" value="ECO:0007669"/>
    <property type="project" value="TreeGrafter"/>
</dbReference>
<dbReference type="Pfam" id="PF13344">
    <property type="entry name" value="Hydrolase_6"/>
    <property type="match status" value="1"/>
</dbReference>
<dbReference type="NCBIfam" id="TIGR01460">
    <property type="entry name" value="HAD-SF-IIA"/>
    <property type="match status" value="1"/>
</dbReference>
<evidence type="ECO:0000256" key="3">
    <source>
        <dbReference type="ARBA" id="ARBA00022723"/>
    </source>
</evidence>
<dbReference type="RefSeq" id="WP_183325048.1">
    <property type="nucleotide sequence ID" value="NZ_JACHXP010000006.1"/>
</dbReference>
<sequence>MPRAILLDISGVLHEDGEPLDGAVAAVERLQDAGLVLRFVTNTSRRTGDAVHDSLTRLGFSLSRDQVFTAPGAIRQHLLRERLRPYLLIHRDLEPEFADLDDHAPDAVVLGDAEERLDYHHLDAAFQLLQQGAPLLTVGTNRCFRQQGTLHLDVGPFVRALEYAAELQATVFGKPSGDFFRAVLDDAGVKPEEALMVGDDVECDVVAALDAGLTACLVRSGKYRSGDEDKARGARVEPDLASLVDHLLSRQ</sequence>
<keyword evidence="4" id="KW-0460">Magnesium</keyword>
<dbReference type="EMBL" id="JACHXP010000006">
    <property type="protein sequence ID" value="MBB3190305.1"/>
    <property type="molecule type" value="Genomic_DNA"/>
</dbReference>
<evidence type="ECO:0000256" key="4">
    <source>
        <dbReference type="ARBA" id="ARBA00022842"/>
    </source>
</evidence>
<comment type="caution">
    <text evidence="6">The sequence shown here is derived from an EMBL/GenBank/DDBJ whole genome shotgun (WGS) entry which is preliminary data.</text>
</comment>
<comment type="similarity">
    <text evidence="2">Belongs to the HAD-like hydrolase superfamily.</text>
</comment>